<feature type="region of interest" description="Disordered" evidence="1">
    <location>
        <begin position="110"/>
        <end position="247"/>
    </location>
</feature>
<dbReference type="AlphaFoldDB" id="A0A1I7NW54"/>
<accession>A0A1I7NW54</accession>
<keyword evidence="4" id="KW-1185">Reference proteome</keyword>
<name>A0A1I7NW54_9HYPH</name>
<evidence type="ECO:0000256" key="1">
    <source>
        <dbReference type="SAM" id="MobiDB-lite"/>
    </source>
</evidence>
<feature type="chain" id="PRO_5011602112" description="HdeA/HdeB family protein" evidence="2">
    <location>
        <begin position="30"/>
        <end position="247"/>
    </location>
</feature>
<dbReference type="RefSeq" id="WP_244531380.1">
    <property type="nucleotide sequence ID" value="NZ_FPCH01000004.1"/>
</dbReference>
<protein>
    <recommendedName>
        <fullName evidence="5">HdeA/HdeB family protein</fullName>
    </recommendedName>
</protein>
<proteinExistence type="predicted"/>
<feature type="compositionally biased region" description="Basic and acidic residues" evidence="1">
    <location>
        <begin position="143"/>
        <end position="159"/>
    </location>
</feature>
<dbReference type="EMBL" id="FPCH01000004">
    <property type="protein sequence ID" value="SFV38891.1"/>
    <property type="molecule type" value="Genomic_DNA"/>
</dbReference>
<sequence>MLLPFRHAVALALAPLFCAPIGASFSAWATQPKVDPETCTALRLEQIKFRASGVLDDMSKGPQWAKANLPAERLREIEHFIQLDEQVKFGCRDAKLSAEAERASEAAARIELNSDADPTVPVANDPPKPGSEKAGPQKSASPAKKDALQKEGAQKDGPKKATHKKAKPSEPKAENDNPSKPGPAKPAKSKISQETPAPAPPVIVHDAYRGDPRPAETASESHPSFVPETSLPSFGFGETVVLPHSGP</sequence>
<dbReference type="STRING" id="51670.SAMN04488557_3907"/>
<evidence type="ECO:0000256" key="2">
    <source>
        <dbReference type="SAM" id="SignalP"/>
    </source>
</evidence>
<gene>
    <name evidence="3" type="ORF">SAMN04488557_3907</name>
</gene>
<keyword evidence="2" id="KW-0732">Signal</keyword>
<organism evidence="3 4">
    <name type="scientific">Hyphomicrobium facile</name>
    <dbReference type="NCBI Taxonomy" id="51670"/>
    <lineage>
        <taxon>Bacteria</taxon>
        <taxon>Pseudomonadati</taxon>
        <taxon>Pseudomonadota</taxon>
        <taxon>Alphaproteobacteria</taxon>
        <taxon>Hyphomicrobiales</taxon>
        <taxon>Hyphomicrobiaceae</taxon>
        <taxon>Hyphomicrobium</taxon>
    </lineage>
</organism>
<evidence type="ECO:0000313" key="3">
    <source>
        <dbReference type="EMBL" id="SFV38891.1"/>
    </source>
</evidence>
<feature type="compositionally biased region" description="Basic and acidic residues" evidence="1">
    <location>
        <begin position="167"/>
        <end position="177"/>
    </location>
</feature>
<dbReference type="Proteomes" id="UP000199423">
    <property type="component" value="Unassembled WGS sequence"/>
</dbReference>
<feature type="signal peptide" evidence="2">
    <location>
        <begin position="1"/>
        <end position="29"/>
    </location>
</feature>
<reference evidence="4" key="1">
    <citation type="submission" date="2016-10" db="EMBL/GenBank/DDBJ databases">
        <authorList>
            <person name="Varghese N."/>
            <person name="Submissions S."/>
        </authorList>
    </citation>
    <scope>NUCLEOTIDE SEQUENCE [LARGE SCALE GENOMIC DNA]</scope>
    <source>
        <strain evidence="4">DSM 1565</strain>
    </source>
</reference>
<evidence type="ECO:0008006" key="5">
    <source>
        <dbReference type="Google" id="ProtNLM"/>
    </source>
</evidence>
<evidence type="ECO:0000313" key="4">
    <source>
        <dbReference type="Proteomes" id="UP000199423"/>
    </source>
</evidence>